<evidence type="ECO:0000313" key="1">
    <source>
        <dbReference type="EMBL" id="KAK7350972.1"/>
    </source>
</evidence>
<protein>
    <submittedName>
        <fullName evidence="1">Uncharacterized protein</fullName>
    </submittedName>
</protein>
<organism evidence="1 2">
    <name type="scientific">Canavalia gladiata</name>
    <name type="common">Sword bean</name>
    <name type="synonym">Dolichos gladiatus</name>
    <dbReference type="NCBI Taxonomy" id="3824"/>
    <lineage>
        <taxon>Eukaryota</taxon>
        <taxon>Viridiplantae</taxon>
        <taxon>Streptophyta</taxon>
        <taxon>Embryophyta</taxon>
        <taxon>Tracheophyta</taxon>
        <taxon>Spermatophyta</taxon>
        <taxon>Magnoliopsida</taxon>
        <taxon>eudicotyledons</taxon>
        <taxon>Gunneridae</taxon>
        <taxon>Pentapetalae</taxon>
        <taxon>rosids</taxon>
        <taxon>fabids</taxon>
        <taxon>Fabales</taxon>
        <taxon>Fabaceae</taxon>
        <taxon>Papilionoideae</taxon>
        <taxon>50 kb inversion clade</taxon>
        <taxon>NPAAA clade</taxon>
        <taxon>indigoferoid/millettioid clade</taxon>
        <taxon>Phaseoleae</taxon>
        <taxon>Canavalia</taxon>
    </lineage>
</organism>
<reference evidence="1 2" key="1">
    <citation type="submission" date="2024-01" db="EMBL/GenBank/DDBJ databases">
        <title>The genomes of 5 underutilized Papilionoideae crops provide insights into root nodulation and disease resistanc.</title>
        <authorList>
            <person name="Jiang F."/>
        </authorList>
    </citation>
    <scope>NUCLEOTIDE SEQUENCE [LARGE SCALE GENOMIC DNA]</scope>
    <source>
        <strain evidence="1">LVBAO_FW01</strain>
        <tissue evidence="1">Leaves</tissue>
    </source>
</reference>
<accession>A0AAN9QWW9</accession>
<dbReference type="EMBL" id="JAYMYQ010000002">
    <property type="protein sequence ID" value="KAK7350972.1"/>
    <property type="molecule type" value="Genomic_DNA"/>
</dbReference>
<dbReference type="Proteomes" id="UP001367508">
    <property type="component" value="Unassembled WGS sequence"/>
</dbReference>
<proteinExistence type="predicted"/>
<evidence type="ECO:0000313" key="2">
    <source>
        <dbReference type="Proteomes" id="UP001367508"/>
    </source>
</evidence>
<keyword evidence="2" id="KW-1185">Reference proteome</keyword>
<comment type="caution">
    <text evidence="1">The sequence shown here is derived from an EMBL/GenBank/DDBJ whole genome shotgun (WGS) entry which is preliminary data.</text>
</comment>
<sequence>MVNEFKSENDHSPLASLEVLCFVGILEAPDNCSMRQPTRRDPSLSHPSAWFLPENSFEIFLNSFVNPNGFSFLLYNHMLGF</sequence>
<name>A0AAN9QWW9_CANGL</name>
<dbReference type="AlphaFoldDB" id="A0AAN9QWW9"/>
<gene>
    <name evidence="1" type="ORF">VNO77_10071</name>
</gene>